<dbReference type="PANTHER" id="PTHR38593">
    <property type="entry name" value="BLR2558 PROTEIN"/>
    <property type="match status" value="1"/>
</dbReference>
<dbReference type="InterPro" id="IPR012347">
    <property type="entry name" value="Ferritin-like"/>
</dbReference>
<gene>
    <name evidence="2" type="ORF">GR702_17985</name>
</gene>
<evidence type="ECO:0000313" key="2">
    <source>
        <dbReference type="EMBL" id="MYL99652.1"/>
    </source>
</evidence>
<dbReference type="Gene3D" id="1.20.1260.10">
    <property type="match status" value="1"/>
</dbReference>
<proteinExistence type="predicted"/>
<reference evidence="2 3" key="1">
    <citation type="submission" date="2019-12" db="EMBL/GenBank/DDBJ databases">
        <authorList>
            <person name="Feng G."/>
            <person name="Zhu H."/>
        </authorList>
    </citation>
    <scope>NUCLEOTIDE SEQUENCE [LARGE SCALE GENOMIC DNA]</scope>
    <source>
        <strain evidence="2 3">FGD1</strain>
    </source>
</reference>
<protein>
    <submittedName>
        <fullName evidence="2">DUF4142 domain-containing protein</fullName>
    </submittedName>
</protein>
<dbReference type="Proteomes" id="UP000465810">
    <property type="component" value="Unassembled WGS sequence"/>
</dbReference>
<comment type="caution">
    <text evidence="2">The sequence shown here is derived from an EMBL/GenBank/DDBJ whole genome shotgun (WGS) entry which is preliminary data.</text>
</comment>
<evidence type="ECO:0000313" key="3">
    <source>
        <dbReference type="Proteomes" id="UP000465810"/>
    </source>
</evidence>
<dbReference type="EMBL" id="WVTD01000018">
    <property type="protein sequence ID" value="MYL99652.1"/>
    <property type="molecule type" value="Genomic_DNA"/>
</dbReference>
<evidence type="ECO:0000259" key="1">
    <source>
        <dbReference type="Pfam" id="PF13628"/>
    </source>
</evidence>
<feature type="domain" description="DUF4142" evidence="1">
    <location>
        <begin position="2"/>
        <end position="138"/>
    </location>
</feature>
<dbReference type="InterPro" id="IPR025419">
    <property type="entry name" value="DUF4142"/>
</dbReference>
<name>A0A7X4K932_9SPHN</name>
<dbReference type="Pfam" id="PF13628">
    <property type="entry name" value="DUF4142"/>
    <property type="match status" value="1"/>
</dbReference>
<accession>A0A7X4K932</accession>
<dbReference type="PANTHER" id="PTHR38593:SF1">
    <property type="entry name" value="BLR2558 PROTEIN"/>
    <property type="match status" value="1"/>
</dbReference>
<organism evidence="2 3">
    <name type="scientific">Novosphingobium silvae</name>
    <dbReference type="NCBI Taxonomy" id="2692619"/>
    <lineage>
        <taxon>Bacteria</taxon>
        <taxon>Pseudomonadati</taxon>
        <taxon>Pseudomonadota</taxon>
        <taxon>Alphaproteobacteria</taxon>
        <taxon>Sphingomonadales</taxon>
        <taxon>Sphingomonadaceae</taxon>
        <taxon>Novosphingobium</taxon>
    </lineage>
</organism>
<dbReference type="AlphaFoldDB" id="A0A7X4K932"/>
<sequence>MSAKEYVTAAAASDLYERESSKIVLSSTSNPKLREFAQMMVAHHTNSTEEVKAAAKASGLKPMPPKLTPAQSEMIAQLNSETGTARDSAHIAQQKMAHNQALAVQQAYAREGTAKPLRDAAGKIVPVVEQHITMLKSM</sequence>
<keyword evidence="3" id="KW-1185">Reference proteome</keyword>